<evidence type="ECO:0000256" key="8">
    <source>
        <dbReference type="ARBA" id="ARBA00022723"/>
    </source>
</evidence>
<dbReference type="EMBL" id="SELW01000638">
    <property type="protein sequence ID" value="TID17207.1"/>
    <property type="molecule type" value="Genomic_DNA"/>
</dbReference>
<evidence type="ECO:0000256" key="5">
    <source>
        <dbReference type="ARBA" id="ARBA00012161"/>
    </source>
</evidence>
<dbReference type="PANTHER" id="PTHR10797">
    <property type="entry name" value="CCR4-NOT TRANSCRIPTION COMPLEX SUBUNIT"/>
    <property type="match status" value="1"/>
</dbReference>
<gene>
    <name evidence="16" type="ORF">CANINC_004066</name>
</gene>
<dbReference type="GO" id="GO:0003723">
    <property type="term" value="F:RNA binding"/>
    <property type="evidence" value="ECO:0007669"/>
    <property type="project" value="UniProtKB-KW"/>
</dbReference>
<dbReference type="GO" id="GO:0005634">
    <property type="term" value="C:nucleus"/>
    <property type="evidence" value="ECO:0007669"/>
    <property type="project" value="UniProtKB-SubCell"/>
</dbReference>
<evidence type="ECO:0000256" key="9">
    <source>
        <dbReference type="ARBA" id="ARBA00022801"/>
    </source>
</evidence>
<dbReference type="GO" id="GO:0005737">
    <property type="term" value="C:cytoplasm"/>
    <property type="evidence" value="ECO:0007669"/>
    <property type="project" value="UniProtKB-SubCell"/>
</dbReference>
<evidence type="ECO:0000256" key="6">
    <source>
        <dbReference type="ARBA" id="ARBA00022490"/>
    </source>
</evidence>
<comment type="similarity">
    <text evidence="4">Belongs to the CAF1 family.</text>
</comment>
<dbReference type="Gene3D" id="3.30.420.10">
    <property type="entry name" value="Ribonuclease H-like superfamily/Ribonuclease H"/>
    <property type="match status" value="1"/>
</dbReference>
<comment type="subcellular location">
    <subcellularLocation>
        <location evidence="3">Cytoplasm</location>
    </subcellularLocation>
    <subcellularLocation>
        <location evidence="2">Nucleus</location>
    </subcellularLocation>
</comment>
<name>A0A4V4NFA8_9ASCO</name>
<keyword evidence="6" id="KW-0963">Cytoplasm</keyword>
<organism evidence="16 17">
    <name type="scientific">Pichia inconspicua</name>
    <dbReference type="NCBI Taxonomy" id="52247"/>
    <lineage>
        <taxon>Eukaryota</taxon>
        <taxon>Fungi</taxon>
        <taxon>Dikarya</taxon>
        <taxon>Ascomycota</taxon>
        <taxon>Saccharomycotina</taxon>
        <taxon>Pichiomycetes</taxon>
        <taxon>Pichiales</taxon>
        <taxon>Pichiaceae</taxon>
        <taxon>Pichia</taxon>
    </lineage>
</organism>
<evidence type="ECO:0000256" key="13">
    <source>
        <dbReference type="ARBA" id="ARBA00023163"/>
    </source>
</evidence>
<evidence type="ECO:0000256" key="1">
    <source>
        <dbReference type="ARBA" id="ARBA00001663"/>
    </source>
</evidence>
<feature type="compositionally biased region" description="Low complexity" evidence="15">
    <location>
        <begin position="84"/>
        <end position="99"/>
    </location>
</feature>
<dbReference type="SUPFAM" id="SSF53098">
    <property type="entry name" value="Ribonuclease H-like"/>
    <property type="match status" value="1"/>
</dbReference>
<keyword evidence="12" id="KW-0805">Transcription regulation</keyword>
<sequence length="804" mass="90599">MQPRQQQKQQGQQPPHAQQPVDHQSRQTQREQQLRLLSLLQQQQHQQQQLNQTQTLATNVSGNGHQAHVLNSTNQDQIQRLNSQQQPQQQQQPQPQQQQHLPMLYGMSPQGQNRNLTLSALQQTLQKGQGVAQSPQSMQAQLPNLTSTQSQSQSQSQSQTTQGFLPQQLQQDRRNINDSNLPVGANTLPLSGNKNTNVSQLELLKLYQLQQRQAAQAQNSLGHVPDFTHHNDKNLQTQFLVRDVWKENFESELVIIRQLAERFNHIFLSTEIAGVIARPVGSFRSTKDYHYQTMRSNADLLNLIQVGITLSDKDGKRPEGVPSTWQFNFAFDLDKEMFNKESIELLMHTGLNFDKLKTHGIDRFEFAQALIDSGLCLLDNTTWVSFHAGYDFGFLISLMINKEMLSSEVEFDKSMTKHFSTFYDLKLLSTLNPLSNLKQGVTLESLSDELGFGKLLNMNNLTQVGGQSLLTYLCFWELKRLSNQHEFEQIKNQVFGLNDDKSITSNNNLVSAPVSPSIVSDTLSHPDYHSTDYSSNDPNIRVAMSQADNLHSQPSENYESYLPNDINSFQHQQHLPQSQTQQNIPVQQGISQQHQQFFSGMNASNLINKNMSPANILNSGNQSNNSNGINLSSLNQINPQNNVNQMGMNNVNNMNQLNMNMNQMKPFNQQMNNMGQMNHLGEQNQLNGMTSLPTMNGINAPGISGMNLNQIAQMNQLGQINPMPNVSNIPNIQNNIPGMQIPNIPNMSNLPNIPNGTNMQNMSNLMNNMHSMNQMPNISNMPNNMQGVSNMQSMNIINGPPGLR</sequence>
<evidence type="ECO:0000256" key="11">
    <source>
        <dbReference type="ARBA" id="ARBA00022884"/>
    </source>
</evidence>
<keyword evidence="11" id="KW-0694">RNA-binding</keyword>
<evidence type="ECO:0000256" key="14">
    <source>
        <dbReference type="ARBA" id="ARBA00023242"/>
    </source>
</evidence>
<feature type="region of interest" description="Disordered" evidence="15">
    <location>
        <begin position="143"/>
        <end position="164"/>
    </location>
</feature>
<comment type="caution">
    <text evidence="16">The sequence shown here is derived from an EMBL/GenBank/DDBJ whole genome shotgun (WGS) entry which is preliminary data.</text>
</comment>
<dbReference type="Proteomes" id="UP000307173">
    <property type="component" value="Unassembled WGS sequence"/>
</dbReference>
<reference evidence="16 17" key="1">
    <citation type="journal article" date="2019" name="Front. Genet.">
        <title>Whole-Genome Sequencing of the Opportunistic Yeast Pathogen Candida inconspicua Uncovers Its Hybrid Origin.</title>
        <authorList>
            <person name="Mixao V."/>
            <person name="Hansen A.P."/>
            <person name="Saus E."/>
            <person name="Boekhout T."/>
            <person name="Lass-Florl C."/>
            <person name="Gabaldon T."/>
        </authorList>
    </citation>
    <scope>NUCLEOTIDE SEQUENCE [LARGE SCALE GENOMIC DNA]</scope>
    <source>
        <strain evidence="16 17">CBS 180</strain>
    </source>
</reference>
<keyword evidence="17" id="KW-1185">Reference proteome</keyword>
<proteinExistence type="inferred from homology"/>
<dbReference type="OrthoDB" id="1164111at2759"/>
<dbReference type="InterPro" id="IPR012337">
    <property type="entry name" value="RNaseH-like_sf"/>
</dbReference>
<evidence type="ECO:0000256" key="15">
    <source>
        <dbReference type="SAM" id="MobiDB-lite"/>
    </source>
</evidence>
<keyword evidence="14" id="KW-0539">Nucleus</keyword>
<dbReference type="AlphaFoldDB" id="A0A4V4NFA8"/>
<feature type="compositionally biased region" description="Basic and acidic residues" evidence="15">
    <location>
        <begin position="23"/>
        <end position="32"/>
    </location>
</feature>
<keyword evidence="10" id="KW-0269">Exonuclease</keyword>
<dbReference type="InterPro" id="IPR036397">
    <property type="entry name" value="RNaseH_sf"/>
</dbReference>
<keyword evidence="13" id="KW-0804">Transcription</keyword>
<keyword evidence="7" id="KW-0540">Nuclease</keyword>
<evidence type="ECO:0000256" key="10">
    <source>
        <dbReference type="ARBA" id="ARBA00022839"/>
    </source>
</evidence>
<protein>
    <recommendedName>
        <fullName evidence="5">poly(A)-specific ribonuclease</fullName>
        <ecNumber evidence="5">3.1.13.4</ecNumber>
    </recommendedName>
</protein>
<dbReference type="STRING" id="52247.A0A4V4NFA8"/>
<feature type="region of interest" description="Disordered" evidence="15">
    <location>
        <begin position="572"/>
        <end position="591"/>
    </location>
</feature>
<dbReference type="InterPro" id="IPR039637">
    <property type="entry name" value="CNOT7/CNOT8/Pop2"/>
</dbReference>
<evidence type="ECO:0000313" key="17">
    <source>
        <dbReference type="Proteomes" id="UP000307173"/>
    </source>
</evidence>
<accession>A0A4V4NFA8</accession>
<dbReference type="EC" id="3.1.13.4" evidence="5"/>
<feature type="region of interest" description="Disordered" evidence="15">
    <location>
        <begin position="1"/>
        <end position="32"/>
    </location>
</feature>
<keyword evidence="8" id="KW-0479">Metal-binding</keyword>
<keyword evidence="9" id="KW-0378">Hydrolase</keyword>
<evidence type="ECO:0000256" key="3">
    <source>
        <dbReference type="ARBA" id="ARBA00004496"/>
    </source>
</evidence>
<evidence type="ECO:0000256" key="12">
    <source>
        <dbReference type="ARBA" id="ARBA00023015"/>
    </source>
</evidence>
<feature type="compositionally biased region" description="Low complexity" evidence="15">
    <location>
        <begin position="146"/>
        <end position="162"/>
    </location>
</feature>
<dbReference type="Pfam" id="PF04857">
    <property type="entry name" value="CAF1"/>
    <property type="match status" value="1"/>
</dbReference>
<feature type="region of interest" description="Disordered" evidence="15">
    <location>
        <begin position="78"/>
        <end position="99"/>
    </location>
</feature>
<dbReference type="GO" id="GO:0004535">
    <property type="term" value="F:poly(A)-specific ribonuclease activity"/>
    <property type="evidence" value="ECO:0007669"/>
    <property type="project" value="UniProtKB-EC"/>
</dbReference>
<evidence type="ECO:0000256" key="7">
    <source>
        <dbReference type="ARBA" id="ARBA00022722"/>
    </source>
</evidence>
<dbReference type="GO" id="GO:0046872">
    <property type="term" value="F:metal ion binding"/>
    <property type="evidence" value="ECO:0007669"/>
    <property type="project" value="UniProtKB-KW"/>
</dbReference>
<evidence type="ECO:0000313" key="16">
    <source>
        <dbReference type="EMBL" id="TID17207.1"/>
    </source>
</evidence>
<evidence type="ECO:0000256" key="4">
    <source>
        <dbReference type="ARBA" id="ARBA00008372"/>
    </source>
</evidence>
<feature type="compositionally biased region" description="Low complexity" evidence="15">
    <location>
        <begin position="1"/>
        <end position="22"/>
    </location>
</feature>
<comment type="catalytic activity">
    <reaction evidence="1">
        <text>Exonucleolytic cleavage of poly(A) to 5'-AMP.</text>
        <dbReference type="EC" id="3.1.13.4"/>
    </reaction>
</comment>
<dbReference type="GO" id="GO:0030014">
    <property type="term" value="C:CCR4-NOT complex"/>
    <property type="evidence" value="ECO:0007669"/>
    <property type="project" value="InterPro"/>
</dbReference>
<dbReference type="InterPro" id="IPR006941">
    <property type="entry name" value="RNase_CAF1"/>
</dbReference>
<evidence type="ECO:0000256" key="2">
    <source>
        <dbReference type="ARBA" id="ARBA00004123"/>
    </source>
</evidence>